<accession>A0A0S4LLY1</accession>
<dbReference type="PROSITE" id="PS51273">
    <property type="entry name" value="GATASE_TYPE_1"/>
    <property type="match status" value="1"/>
</dbReference>
<keyword evidence="15" id="KW-0808">Transferase</keyword>
<evidence type="ECO:0000256" key="1">
    <source>
        <dbReference type="ARBA" id="ARBA00004496"/>
    </source>
</evidence>
<dbReference type="GO" id="GO:0000105">
    <property type="term" value="P:L-histidine biosynthetic process"/>
    <property type="evidence" value="ECO:0007669"/>
    <property type="project" value="UniProtKB-UniRule"/>
</dbReference>
<keyword evidence="8 12" id="KW-0368">Histidine biosynthesis</keyword>
<evidence type="ECO:0000313" key="16">
    <source>
        <dbReference type="Proteomes" id="UP000198736"/>
    </source>
</evidence>
<dbReference type="CDD" id="cd01748">
    <property type="entry name" value="GATase1_IGP_Synthase"/>
    <property type="match status" value="1"/>
</dbReference>
<dbReference type="GO" id="GO:0004359">
    <property type="term" value="F:glutaminase activity"/>
    <property type="evidence" value="ECO:0007669"/>
    <property type="project" value="UniProtKB-EC"/>
</dbReference>
<evidence type="ECO:0000256" key="9">
    <source>
        <dbReference type="ARBA" id="ARBA00023239"/>
    </source>
</evidence>
<dbReference type="PIRSF" id="PIRSF000495">
    <property type="entry name" value="Amidotransf_hisH"/>
    <property type="match status" value="1"/>
</dbReference>
<evidence type="ECO:0000256" key="4">
    <source>
        <dbReference type="ARBA" id="ARBA00022490"/>
    </source>
</evidence>
<sequence>MIAIIDYGMGNLRSVSKAFEAVGHQAIVTREAASIRNAGHVVLPGVGAFGDCMANLRQYGLIEPIKAAIRSGKPFLGICLGFQLLFTESEEFGRHEGLDLFPGKVRAFSTDQALKVPHMGWNQIAIQSPCPVFDGIVDGSHWYFVHSFFVDPQDKRIAATTTTYGIPFTSSIWKDNVVACQFHPEKSQAVGLQLIKNFGAWK</sequence>
<protein>
    <recommendedName>
        <fullName evidence="12">Imidazole glycerol phosphate synthase subunit HisH</fullName>
        <ecNumber evidence="12">4.3.2.10</ecNumber>
    </recommendedName>
    <alternativeName>
        <fullName evidence="12">IGP synthase glutaminase subunit</fullName>
        <ecNumber evidence="12">3.5.1.2</ecNumber>
    </alternativeName>
    <alternativeName>
        <fullName evidence="12">IGP synthase subunit HisH</fullName>
    </alternativeName>
    <alternativeName>
        <fullName evidence="12">ImGP synthase subunit HisH</fullName>
        <shortName evidence="12">IGPS subunit HisH</shortName>
    </alternativeName>
</protein>
<evidence type="ECO:0000256" key="5">
    <source>
        <dbReference type="ARBA" id="ARBA00022605"/>
    </source>
</evidence>
<dbReference type="EC" id="3.5.1.2" evidence="12"/>
<dbReference type="FunFam" id="3.40.50.880:FF:000009">
    <property type="entry name" value="Imidazole glycerol phosphate synthase subunit HisH"/>
    <property type="match status" value="1"/>
</dbReference>
<name>A0A0S4LLY1_9BACT</name>
<dbReference type="NCBIfam" id="TIGR01855">
    <property type="entry name" value="IMP_synth_hisH"/>
    <property type="match status" value="1"/>
</dbReference>
<evidence type="ECO:0000256" key="13">
    <source>
        <dbReference type="PIRSR" id="PIRSR000495-1"/>
    </source>
</evidence>
<dbReference type="OrthoDB" id="9807137at2"/>
<feature type="domain" description="Glutamine amidotransferase" evidence="14">
    <location>
        <begin position="4"/>
        <end position="198"/>
    </location>
</feature>
<comment type="catalytic activity">
    <reaction evidence="11 12">
        <text>L-glutamine + H2O = L-glutamate + NH4(+)</text>
        <dbReference type="Rhea" id="RHEA:15889"/>
        <dbReference type="ChEBI" id="CHEBI:15377"/>
        <dbReference type="ChEBI" id="CHEBI:28938"/>
        <dbReference type="ChEBI" id="CHEBI:29985"/>
        <dbReference type="ChEBI" id="CHEBI:58359"/>
        <dbReference type="EC" id="3.5.1.2"/>
    </reaction>
</comment>
<dbReference type="EMBL" id="CZPZ01000032">
    <property type="protein sequence ID" value="CUS38501.1"/>
    <property type="molecule type" value="Genomic_DNA"/>
</dbReference>
<evidence type="ECO:0000256" key="10">
    <source>
        <dbReference type="ARBA" id="ARBA00047838"/>
    </source>
</evidence>
<keyword evidence="6 12" id="KW-0378">Hydrolase</keyword>
<reference evidence="16" key="1">
    <citation type="submission" date="2015-10" db="EMBL/GenBank/DDBJ databases">
        <authorList>
            <person name="Luecker S."/>
            <person name="Luecker S."/>
        </authorList>
    </citation>
    <scope>NUCLEOTIDE SEQUENCE [LARGE SCALE GENOMIC DNA]</scope>
</reference>
<dbReference type="Gene3D" id="3.40.50.880">
    <property type="match status" value="1"/>
</dbReference>
<dbReference type="GO" id="GO:0000107">
    <property type="term" value="F:imidazoleglycerol-phosphate synthase activity"/>
    <property type="evidence" value="ECO:0007669"/>
    <property type="project" value="UniProtKB-UniRule"/>
</dbReference>
<organism evidence="15 16">
    <name type="scientific">Candidatus Nitrospira nitrificans</name>
    <dbReference type="NCBI Taxonomy" id="1742973"/>
    <lineage>
        <taxon>Bacteria</taxon>
        <taxon>Pseudomonadati</taxon>
        <taxon>Nitrospirota</taxon>
        <taxon>Nitrospiria</taxon>
        <taxon>Nitrospirales</taxon>
        <taxon>Nitrospiraceae</taxon>
        <taxon>Nitrospira</taxon>
    </lineage>
</organism>
<evidence type="ECO:0000256" key="8">
    <source>
        <dbReference type="ARBA" id="ARBA00023102"/>
    </source>
</evidence>
<dbReference type="GO" id="GO:0016829">
    <property type="term" value="F:lyase activity"/>
    <property type="evidence" value="ECO:0007669"/>
    <property type="project" value="UniProtKB-KW"/>
</dbReference>
<keyword evidence="9 12" id="KW-0456">Lyase</keyword>
<evidence type="ECO:0000256" key="3">
    <source>
        <dbReference type="ARBA" id="ARBA00011152"/>
    </source>
</evidence>
<evidence type="ECO:0000256" key="11">
    <source>
        <dbReference type="ARBA" id="ARBA00049534"/>
    </source>
</evidence>
<keyword evidence="15" id="KW-0328">Glycosyltransferase</keyword>
<evidence type="ECO:0000259" key="14">
    <source>
        <dbReference type="Pfam" id="PF00117"/>
    </source>
</evidence>
<dbReference type="PANTHER" id="PTHR42701">
    <property type="entry name" value="IMIDAZOLE GLYCEROL PHOSPHATE SYNTHASE SUBUNIT HISH"/>
    <property type="match status" value="1"/>
</dbReference>
<dbReference type="Pfam" id="PF00117">
    <property type="entry name" value="GATase"/>
    <property type="match status" value="1"/>
</dbReference>
<dbReference type="UniPathway" id="UPA00031">
    <property type="reaction ID" value="UER00010"/>
</dbReference>
<comment type="pathway">
    <text evidence="2 12">Amino-acid biosynthesis; L-histidine biosynthesis; L-histidine from 5-phospho-alpha-D-ribose 1-diphosphate: step 5/9.</text>
</comment>
<evidence type="ECO:0000256" key="6">
    <source>
        <dbReference type="ARBA" id="ARBA00022801"/>
    </source>
</evidence>
<dbReference type="HAMAP" id="MF_00278">
    <property type="entry name" value="HisH"/>
    <property type="match status" value="1"/>
</dbReference>
<dbReference type="PANTHER" id="PTHR42701:SF1">
    <property type="entry name" value="IMIDAZOLE GLYCEROL PHOSPHATE SYNTHASE SUBUNIT HISH"/>
    <property type="match status" value="1"/>
</dbReference>
<dbReference type="Proteomes" id="UP000198736">
    <property type="component" value="Unassembled WGS sequence"/>
</dbReference>
<dbReference type="AlphaFoldDB" id="A0A0S4LLY1"/>
<dbReference type="EC" id="4.3.2.10" evidence="12"/>
<evidence type="ECO:0000256" key="12">
    <source>
        <dbReference type="HAMAP-Rule" id="MF_00278"/>
    </source>
</evidence>
<keyword evidence="4 12" id="KW-0963">Cytoplasm</keyword>
<gene>
    <name evidence="12 15" type="primary">hisH</name>
    <name evidence="15" type="ORF">COMA2_50114</name>
</gene>
<comment type="function">
    <text evidence="12">IGPS catalyzes the conversion of PRFAR and glutamine to IGP, AICAR and glutamate. The HisH subunit catalyzes the hydrolysis of glutamine to glutamate and ammonia as part of the synthesis of IGP and AICAR. The resulting ammonia molecule is channeled to the active site of HisF.</text>
</comment>
<keyword evidence="5 12" id="KW-0028">Amino-acid biosynthesis</keyword>
<dbReference type="InterPro" id="IPR029062">
    <property type="entry name" value="Class_I_gatase-like"/>
</dbReference>
<dbReference type="InterPro" id="IPR017926">
    <property type="entry name" value="GATASE"/>
</dbReference>
<dbReference type="GO" id="GO:0005737">
    <property type="term" value="C:cytoplasm"/>
    <property type="evidence" value="ECO:0007669"/>
    <property type="project" value="UniProtKB-SubCell"/>
</dbReference>
<keyword evidence="16" id="KW-1185">Reference proteome</keyword>
<dbReference type="STRING" id="1742973.COMA2_50114"/>
<evidence type="ECO:0000313" key="15">
    <source>
        <dbReference type="EMBL" id="CUS38501.1"/>
    </source>
</evidence>
<feature type="active site" evidence="12 13">
    <location>
        <position position="183"/>
    </location>
</feature>
<comment type="catalytic activity">
    <reaction evidence="10 12">
        <text>5-[(5-phospho-1-deoxy-D-ribulos-1-ylimino)methylamino]-1-(5-phospho-beta-D-ribosyl)imidazole-4-carboxamide + L-glutamine = D-erythro-1-(imidazol-4-yl)glycerol 3-phosphate + 5-amino-1-(5-phospho-beta-D-ribosyl)imidazole-4-carboxamide + L-glutamate + H(+)</text>
        <dbReference type="Rhea" id="RHEA:24793"/>
        <dbReference type="ChEBI" id="CHEBI:15378"/>
        <dbReference type="ChEBI" id="CHEBI:29985"/>
        <dbReference type="ChEBI" id="CHEBI:58278"/>
        <dbReference type="ChEBI" id="CHEBI:58359"/>
        <dbReference type="ChEBI" id="CHEBI:58475"/>
        <dbReference type="ChEBI" id="CHEBI:58525"/>
        <dbReference type="EC" id="4.3.2.10"/>
    </reaction>
</comment>
<proteinExistence type="inferred from homology"/>
<dbReference type="SUPFAM" id="SSF52317">
    <property type="entry name" value="Class I glutamine amidotransferase-like"/>
    <property type="match status" value="1"/>
</dbReference>
<comment type="subunit">
    <text evidence="3 12">Heterodimer of HisH and HisF.</text>
</comment>
<keyword evidence="7 12" id="KW-0315">Glutamine amidotransferase</keyword>
<feature type="active site" description="Nucleophile" evidence="12 13">
    <location>
        <position position="79"/>
    </location>
</feature>
<feature type="active site" evidence="12 13">
    <location>
        <position position="185"/>
    </location>
</feature>
<dbReference type="InterPro" id="IPR010139">
    <property type="entry name" value="Imidazole-glycPsynth_HisH"/>
</dbReference>
<comment type="subcellular location">
    <subcellularLocation>
        <location evidence="1 12">Cytoplasm</location>
    </subcellularLocation>
</comment>
<evidence type="ECO:0000256" key="2">
    <source>
        <dbReference type="ARBA" id="ARBA00005091"/>
    </source>
</evidence>
<evidence type="ECO:0000256" key="7">
    <source>
        <dbReference type="ARBA" id="ARBA00022962"/>
    </source>
</evidence>
<dbReference type="RefSeq" id="WP_090900478.1">
    <property type="nucleotide sequence ID" value="NZ_CZPZ01000032.1"/>
</dbReference>